<proteinExistence type="predicted"/>
<organism evidence="2 3">
    <name type="scientific">Plasmopara halstedii</name>
    <name type="common">Downy mildew of sunflower</name>
    <dbReference type="NCBI Taxonomy" id="4781"/>
    <lineage>
        <taxon>Eukaryota</taxon>
        <taxon>Sar</taxon>
        <taxon>Stramenopiles</taxon>
        <taxon>Oomycota</taxon>
        <taxon>Peronosporomycetes</taxon>
        <taxon>Peronosporales</taxon>
        <taxon>Peronosporaceae</taxon>
        <taxon>Plasmopara</taxon>
    </lineage>
</organism>
<dbReference type="PROSITE" id="PS50096">
    <property type="entry name" value="IQ"/>
    <property type="match status" value="4"/>
</dbReference>
<dbReference type="Proteomes" id="UP000054928">
    <property type="component" value="Unassembled WGS sequence"/>
</dbReference>
<dbReference type="GeneID" id="36402697"/>
<dbReference type="RefSeq" id="XP_024586275.1">
    <property type="nucleotide sequence ID" value="XM_024721147.1"/>
</dbReference>
<dbReference type="OrthoDB" id="190375at2759"/>
<sequence length="617" mass="73838">MKRNHKLSNALLSTETAWYCAAEFHKQVEGKERSRSLSQLSSDETLLQDQHSKWSDISHMPRNFLSQGHELATKAEIRSNNNETKGRIYSMENLRLAMLMKDTKLQERAKKYEALMLYTVCVAYDFMIEIRKKARPRIVQDMLALERRYAETACKVQKWWRAHLHQKLWRLYMRQCESAVLIQCLARGFLTRRWAHIWHANREMRITKVQALFRGHFVRNSFMPNRKRWERFNASKIQSAVRKYLAHRLFRQCQRETAALHIQSCWRSIISRRKSDICWLDDKSIVVQRCLRGTLARRLCRQRVIRDNKAIIVIQRICRGIRARNHILTILRHREVSNRQVYIAVLKAEEEWHRAQRDKLQVRLSRNRLKERVAQLEFDYSIKHEHIHDMERLYLDMQTQRMRMSPRAIEHGWVEELEAKLKQQRALITELKHENIFELGLELKFKEKELTDMLRQITLIEEKRQQFETWQNEEYADCCEYESRIFFEEKIQQRRQRVAEIRRQWQYQFYPTNGKRDSRWRGSCRSLGVIDAAREKNFTCSGFTDVSAQVQGEWLRPQVVPSNKQIFISRVGTNDIIGHLADQVALTVATAQIEQIQVLFDPVSSDVERTSDKIRTL</sequence>
<dbReference type="Gene3D" id="1.20.5.190">
    <property type="match status" value="3"/>
</dbReference>
<feature type="coiled-coil region" evidence="1">
    <location>
        <begin position="414"/>
        <end position="463"/>
    </location>
</feature>
<reference evidence="3" key="1">
    <citation type="submission" date="2014-09" db="EMBL/GenBank/DDBJ databases">
        <authorList>
            <person name="Sharma Rahul"/>
            <person name="Thines Marco"/>
        </authorList>
    </citation>
    <scope>NUCLEOTIDE SEQUENCE [LARGE SCALE GENOMIC DNA]</scope>
</reference>
<keyword evidence="3" id="KW-1185">Reference proteome</keyword>
<dbReference type="Pfam" id="PF00612">
    <property type="entry name" value="IQ"/>
    <property type="match status" value="5"/>
</dbReference>
<dbReference type="SMR" id="A0A0P1B665"/>
<keyword evidence="1" id="KW-0175">Coiled coil</keyword>
<evidence type="ECO:0000313" key="3">
    <source>
        <dbReference type="Proteomes" id="UP000054928"/>
    </source>
</evidence>
<dbReference type="OMA" id="WERECRF"/>
<dbReference type="SMART" id="SM00015">
    <property type="entry name" value="IQ"/>
    <property type="match status" value="7"/>
</dbReference>
<accession>A0A0P1B665</accession>
<name>A0A0P1B665_PLAHL</name>
<evidence type="ECO:0000256" key="1">
    <source>
        <dbReference type="SAM" id="Coils"/>
    </source>
</evidence>
<dbReference type="STRING" id="4781.A0A0P1B665"/>
<dbReference type="AlphaFoldDB" id="A0A0P1B665"/>
<dbReference type="EMBL" id="CCYD01003101">
    <property type="protein sequence ID" value="CEG49906.1"/>
    <property type="molecule type" value="Genomic_DNA"/>
</dbReference>
<protein>
    <submittedName>
        <fullName evidence="2">Myosin v</fullName>
    </submittedName>
</protein>
<dbReference type="InterPro" id="IPR000048">
    <property type="entry name" value="IQ_motif_EF-hand-BS"/>
</dbReference>
<evidence type="ECO:0000313" key="2">
    <source>
        <dbReference type="EMBL" id="CEG49906.1"/>
    </source>
</evidence>